<evidence type="ECO:0000313" key="1">
    <source>
        <dbReference type="EMBL" id="TWT91637.1"/>
    </source>
</evidence>
<dbReference type="Proteomes" id="UP000316213">
    <property type="component" value="Unassembled WGS sequence"/>
</dbReference>
<dbReference type="OrthoDB" id="4775523at2"/>
<protein>
    <recommendedName>
        <fullName evidence="3">Restriction endonuclease</fullName>
    </recommendedName>
</protein>
<comment type="caution">
    <text evidence="1">The sequence shown here is derived from an EMBL/GenBank/DDBJ whole genome shotgun (WGS) entry which is preliminary data.</text>
</comment>
<reference evidence="1 2" key="1">
    <citation type="submission" date="2019-02" db="EMBL/GenBank/DDBJ databases">
        <title>Deep-cultivation of Planctomycetes and their phenomic and genomic characterization uncovers novel biology.</title>
        <authorList>
            <person name="Wiegand S."/>
            <person name="Jogler M."/>
            <person name="Boedeker C."/>
            <person name="Pinto D."/>
            <person name="Vollmers J."/>
            <person name="Rivas-Marin E."/>
            <person name="Kohn T."/>
            <person name="Peeters S.H."/>
            <person name="Heuer A."/>
            <person name="Rast P."/>
            <person name="Oberbeckmann S."/>
            <person name="Bunk B."/>
            <person name="Jeske O."/>
            <person name="Meyerdierks A."/>
            <person name="Storesund J.E."/>
            <person name="Kallscheuer N."/>
            <person name="Luecker S."/>
            <person name="Lage O.M."/>
            <person name="Pohl T."/>
            <person name="Merkel B.J."/>
            <person name="Hornburger P."/>
            <person name="Mueller R.-W."/>
            <person name="Bruemmer F."/>
            <person name="Labrenz M."/>
            <person name="Spormann A.M."/>
            <person name="Op Den Camp H."/>
            <person name="Overmann J."/>
            <person name="Amann R."/>
            <person name="Jetten M.S.M."/>
            <person name="Mascher T."/>
            <person name="Medema M.H."/>
            <person name="Devos D.P."/>
            <person name="Kaster A.-K."/>
            <person name="Ovreas L."/>
            <person name="Rohde M."/>
            <person name="Galperin M.Y."/>
            <person name="Jogler C."/>
        </authorList>
    </citation>
    <scope>NUCLEOTIDE SEQUENCE [LARGE SCALE GENOMIC DNA]</scope>
    <source>
        <strain evidence="1 2">Pla100</strain>
    </source>
</reference>
<keyword evidence="2" id="KW-1185">Reference proteome</keyword>
<proteinExistence type="predicted"/>
<dbReference type="RefSeq" id="WP_146581037.1">
    <property type="nucleotide sequence ID" value="NZ_SJPM01000014.1"/>
</dbReference>
<organism evidence="1 2">
    <name type="scientific">Neorhodopirellula pilleata</name>
    <dbReference type="NCBI Taxonomy" id="2714738"/>
    <lineage>
        <taxon>Bacteria</taxon>
        <taxon>Pseudomonadati</taxon>
        <taxon>Planctomycetota</taxon>
        <taxon>Planctomycetia</taxon>
        <taxon>Pirellulales</taxon>
        <taxon>Pirellulaceae</taxon>
        <taxon>Neorhodopirellula</taxon>
    </lineage>
</organism>
<name>A0A5C5ZXD8_9BACT</name>
<gene>
    <name evidence="1" type="ORF">Pla100_50280</name>
</gene>
<accession>A0A5C5ZXD8</accession>
<dbReference type="AlphaFoldDB" id="A0A5C5ZXD8"/>
<sequence>MKTNYAQLAFRFLLRNCCENIGKVTVFYPRSVQGEKPWEEIPELLGEDFNCISIHGVDKFADALKAAIGKHGTGDCVVIPPFGVLKPLEKNVKQTYRPLNLEAEAMQAATDTLPAGSQVSFLIPNHLLTAERYRRFRSSLFEKHPPAIVTKLKNTNGGISQRIIAFFEFALVTLNVDAEQAPPLKFFVPGEVTNENSFEMVSSDFQRLVNQPGGTTQFGYVIRGGLPTDAPLIHELYDPKFIKKQQSLEAIGELKRINELFDFVPILHTTHAREGLHTEAADGRFRVIDGRAIHKDGRVEPTEAKHWVDDAGKRQLRVGDLCFRSIGRFSDKEIVFAEIQKDDLPAVASQSTVVLRPKDGLDKLDLEVLVAMMKSQHFADALAVRCGNSLHLLRGPFGEMQVPVPDENLKIAVHDLNEAISHFDRYKTQATKARSFLFSFSSPTEMRNEIMAASRLSRLRSAAAGAIDNVSYRIRSLYPHPVAIRWRSAEVSRRDLEGYVELLEAAEVLAYYLASMAMVQADALEGASISYVGEISERLGRGGEKSVGTSMGDWLAIIREVSGSKAWKRLLADAPFPEVLTFIKDDPEVDKAMQRITEARNDQAHGRGPKGAAVADKFDEVFADVEYLYSATEFLSEYPLRFIEKTNRDSMRKVTRYQYRDLMGDHPLTPQQEAESDDAELEAGSLYFVARDGSLLRVRPYITRRECPECGCMSLMYLDRFNAKSGECTLKGLDHAHTAKDASVTDDFRFVGFLPGPKF</sequence>
<evidence type="ECO:0000313" key="2">
    <source>
        <dbReference type="Proteomes" id="UP000316213"/>
    </source>
</evidence>
<evidence type="ECO:0008006" key="3">
    <source>
        <dbReference type="Google" id="ProtNLM"/>
    </source>
</evidence>
<dbReference type="EMBL" id="SJPM01000014">
    <property type="protein sequence ID" value="TWT91637.1"/>
    <property type="molecule type" value="Genomic_DNA"/>
</dbReference>